<dbReference type="EMBL" id="JBHULR010000001">
    <property type="protein sequence ID" value="MFD2546453.1"/>
    <property type="molecule type" value="Genomic_DNA"/>
</dbReference>
<comment type="caution">
    <text evidence="2">The sequence shown here is derived from an EMBL/GenBank/DDBJ whole genome shotgun (WGS) entry which is preliminary data.</text>
</comment>
<gene>
    <name evidence="2" type="ORF">ACFSR5_02205</name>
</gene>
<evidence type="ECO:0000313" key="2">
    <source>
        <dbReference type="EMBL" id="MFD2546453.1"/>
    </source>
</evidence>
<dbReference type="Proteomes" id="UP001597545">
    <property type="component" value="Unassembled WGS sequence"/>
</dbReference>
<accession>A0ABW5KEE7</accession>
<evidence type="ECO:0000256" key="1">
    <source>
        <dbReference type="SAM" id="Phobius"/>
    </source>
</evidence>
<evidence type="ECO:0008006" key="4">
    <source>
        <dbReference type="Google" id="ProtNLM"/>
    </source>
</evidence>
<keyword evidence="1" id="KW-0472">Membrane</keyword>
<reference evidence="3" key="1">
    <citation type="journal article" date="2019" name="Int. J. Syst. Evol. Microbiol.">
        <title>The Global Catalogue of Microorganisms (GCM) 10K type strain sequencing project: providing services to taxonomists for standard genome sequencing and annotation.</title>
        <authorList>
            <consortium name="The Broad Institute Genomics Platform"/>
            <consortium name="The Broad Institute Genome Sequencing Center for Infectious Disease"/>
            <person name="Wu L."/>
            <person name="Ma J."/>
        </authorList>
    </citation>
    <scope>NUCLEOTIDE SEQUENCE [LARGE SCALE GENOMIC DNA]</scope>
    <source>
        <strain evidence="3">KCTC 42662</strain>
    </source>
</reference>
<name>A0ABW5KEE7_9SPHI</name>
<keyword evidence="3" id="KW-1185">Reference proteome</keyword>
<protein>
    <recommendedName>
        <fullName evidence="4">DUF748 domain-containing protein</fullName>
    </recommendedName>
</protein>
<sequence>MKQFWKWVGIAVAGMIVVLGVGSWYLSANYKPLIKEKLAARIASSTDSLYRLHYDDLTINLLSGTVVIKNAELVSDSLRYQAMVKAKTAPEQRVNIQLHELTIENINLWRLIVHNDLRIRRLAVDTLALGLLNEPHSFAPVDTPSASLARRLQGTLKALSIAKIEVNQLHVHLSKIENGRTQTVRAKNSCFQARDFLVTEQAERDTNRFFYTRGIELTIPNFSYQIPESVYQINFEKLHVDTESKQALFSKIKLHSRISEEAYFRQDTENKALISLAWDTLHLKHIDFHALSKEGRLHVAHVDLKHGHASFKKDKRYQKDNVSKIGQAPHQHIMKLKPRIRFDRIFVSDVAVIYRQMSKKHQAEGAISFQDATGTITNLTNDTAQLKKDRYMRADLRAAIMGTGPLHARFGFDMLSTAGHHTYSGSLGKMQAPAFNSILRPLLNFEIASGNIRSIRFDMQGTDYKNWGELRFDYDHLKISVFRAPAKRSNRSKKGILSFLVNQMLVHDSNPDANEHYHIGRVQHTRVPEYSHFKTIWKSLFEGIVACAGINPKYVPEGE</sequence>
<dbReference type="RefSeq" id="WP_380900254.1">
    <property type="nucleotide sequence ID" value="NZ_JBHUEG010000002.1"/>
</dbReference>
<proteinExistence type="predicted"/>
<feature type="transmembrane region" description="Helical" evidence="1">
    <location>
        <begin position="7"/>
        <end position="26"/>
    </location>
</feature>
<evidence type="ECO:0000313" key="3">
    <source>
        <dbReference type="Proteomes" id="UP001597545"/>
    </source>
</evidence>
<keyword evidence="1" id="KW-1133">Transmembrane helix</keyword>
<organism evidence="2 3">
    <name type="scientific">Sphingobacterium suaedae</name>
    <dbReference type="NCBI Taxonomy" id="1686402"/>
    <lineage>
        <taxon>Bacteria</taxon>
        <taxon>Pseudomonadati</taxon>
        <taxon>Bacteroidota</taxon>
        <taxon>Sphingobacteriia</taxon>
        <taxon>Sphingobacteriales</taxon>
        <taxon>Sphingobacteriaceae</taxon>
        <taxon>Sphingobacterium</taxon>
    </lineage>
</organism>
<keyword evidence="1" id="KW-0812">Transmembrane</keyword>